<dbReference type="AlphaFoldDB" id="A0A7J7JYP5"/>
<evidence type="ECO:0000313" key="2">
    <source>
        <dbReference type="Proteomes" id="UP000593567"/>
    </source>
</evidence>
<sequence length="84" mass="9525">MSESARGPGFTTQKLLSTIHVVAKEDGINLTYTPVCTCLIEEETAYHYMYLCADYDAARAHTNPSTDNWESVISFLNLTRRLMF</sequence>
<name>A0A7J7JYP5_BUGNE</name>
<protein>
    <submittedName>
        <fullName evidence="1">Uncharacterized protein</fullName>
    </submittedName>
</protein>
<evidence type="ECO:0000313" key="1">
    <source>
        <dbReference type="EMBL" id="KAF6030811.1"/>
    </source>
</evidence>
<keyword evidence="2" id="KW-1185">Reference proteome</keyword>
<comment type="caution">
    <text evidence="1">The sequence shown here is derived from an EMBL/GenBank/DDBJ whole genome shotgun (WGS) entry which is preliminary data.</text>
</comment>
<organism evidence="1 2">
    <name type="scientific">Bugula neritina</name>
    <name type="common">Brown bryozoan</name>
    <name type="synonym">Sertularia neritina</name>
    <dbReference type="NCBI Taxonomy" id="10212"/>
    <lineage>
        <taxon>Eukaryota</taxon>
        <taxon>Metazoa</taxon>
        <taxon>Spiralia</taxon>
        <taxon>Lophotrochozoa</taxon>
        <taxon>Bryozoa</taxon>
        <taxon>Gymnolaemata</taxon>
        <taxon>Cheilostomatida</taxon>
        <taxon>Flustrina</taxon>
        <taxon>Buguloidea</taxon>
        <taxon>Bugulidae</taxon>
        <taxon>Bugula</taxon>
    </lineage>
</organism>
<gene>
    <name evidence="1" type="ORF">EB796_010887</name>
</gene>
<proteinExistence type="predicted"/>
<dbReference type="Proteomes" id="UP000593567">
    <property type="component" value="Unassembled WGS sequence"/>
</dbReference>
<reference evidence="1" key="1">
    <citation type="submission" date="2020-06" db="EMBL/GenBank/DDBJ databases">
        <title>Draft genome of Bugula neritina, a colonial animal packing powerful symbionts and potential medicines.</title>
        <authorList>
            <person name="Rayko M."/>
        </authorList>
    </citation>
    <scope>NUCLEOTIDE SEQUENCE [LARGE SCALE GENOMIC DNA]</scope>
    <source>
        <strain evidence="1">Kwan_BN1</strain>
    </source>
</reference>
<accession>A0A7J7JYP5</accession>
<dbReference type="EMBL" id="VXIV02001670">
    <property type="protein sequence ID" value="KAF6030811.1"/>
    <property type="molecule type" value="Genomic_DNA"/>
</dbReference>